<dbReference type="PANTHER" id="PTHR12010">
    <property type="entry name" value="40S RIBOSOMAL PROTEIN S29"/>
    <property type="match status" value="1"/>
</dbReference>
<proteinExistence type="inferred from homology"/>
<dbReference type="Proteomes" id="UP001329825">
    <property type="component" value="Chromosome 1"/>
</dbReference>
<dbReference type="SUPFAM" id="SSF82199">
    <property type="entry name" value="SET domain"/>
    <property type="match status" value="1"/>
</dbReference>
<name>A0ABZ1CRL4_9TREE</name>
<keyword evidence="6" id="KW-0175">Coiled coil</keyword>
<gene>
    <name evidence="8" type="ORF">IL334_000931</name>
</gene>
<keyword evidence="4 8" id="KW-0689">Ribosomal protein</keyword>
<dbReference type="Gene3D" id="4.10.830.10">
    <property type="entry name" value="30s Ribosomal Protein S14, Chain N"/>
    <property type="match status" value="1"/>
</dbReference>
<keyword evidence="9" id="KW-1185">Reference proteome</keyword>
<evidence type="ECO:0000256" key="5">
    <source>
        <dbReference type="ARBA" id="ARBA00023274"/>
    </source>
</evidence>
<dbReference type="RefSeq" id="XP_062788744.1">
    <property type="nucleotide sequence ID" value="XM_062932693.1"/>
</dbReference>
<dbReference type="EMBL" id="CP141881">
    <property type="protein sequence ID" value="WRT64004.1"/>
    <property type="molecule type" value="Genomic_DNA"/>
</dbReference>
<comment type="cofactor">
    <cofactor evidence="1">
        <name>Zn(2+)</name>
        <dbReference type="ChEBI" id="CHEBI:29105"/>
    </cofactor>
</comment>
<feature type="region of interest" description="Disordered" evidence="7">
    <location>
        <begin position="394"/>
        <end position="413"/>
    </location>
</feature>
<protein>
    <submittedName>
        <fullName evidence="8">40S ribosomal protein S29</fullName>
    </submittedName>
</protein>
<dbReference type="InterPro" id="IPR001209">
    <property type="entry name" value="Ribosomal_uS14"/>
</dbReference>
<evidence type="ECO:0000256" key="4">
    <source>
        <dbReference type="ARBA" id="ARBA00022980"/>
    </source>
</evidence>
<organism evidence="8 9">
    <name type="scientific">Kwoniella shivajii</name>
    <dbReference type="NCBI Taxonomy" id="564305"/>
    <lineage>
        <taxon>Eukaryota</taxon>
        <taxon>Fungi</taxon>
        <taxon>Dikarya</taxon>
        <taxon>Basidiomycota</taxon>
        <taxon>Agaricomycotina</taxon>
        <taxon>Tremellomycetes</taxon>
        <taxon>Tremellales</taxon>
        <taxon>Cryptococcaceae</taxon>
        <taxon>Kwoniella</taxon>
    </lineage>
</organism>
<evidence type="ECO:0000313" key="9">
    <source>
        <dbReference type="Proteomes" id="UP001329825"/>
    </source>
</evidence>
<evidence type="ECO:0000256" key="1">
    <source>
        <dbReference type="ARBA" id="ARBA00001947"/>
    </source>
</evidence>
<keyword evidence="5" id="KW-0687">Ribonucleoprotein</keyword>
<evidence type="ECO:0000256" key="7">
    <source>
        <dbReference type="SAM" id="MobiDB-lite"/>
    </source>
</evidence>
<dbReference type="InterPro" id="IPR018271">
    <property type="entry name" value="Ribosomal_uS14_CS"/>
</dbReference>
<feature type="region of interest" description="Disordered" evidence="7">
    <location>
        <begin position="331"/>
        <end position="357"/>
    </location>
</feature>
<evidence type="ECO:0000256" key="6">
    <source>
        <dbReference type="SAM" id="Coils"/>
    </source>
</evidence>
<sequence length="610" mass="70460">MSFFDRHLDLPSSSTSTSCSTSTALPHECSLLHQLCAFEQIFHEFFAVLYRLVKPPMRSTFKLYYDRKELYLNPFTDIWAKRNDDIGVLKNMIKEITNSQRTLKDNLIPELWLQMIESNFLSALSNTEVELRSVPEFNNQVGLFAKPTPLFPPTARTIEHHKTPRRRLTGMSRITSRKLQTVSVKGIEFVLFSLPQNMEDPEESGFNPALMFDEECGDEEYTCMGLGAARVINHSCNENVTWDFTHESLYFDEGYDIGYEAGRLRRTKKIINPGDQILAFYSFDFARRECECPSRVWHDRPIRQDRPVTRGSARLPAHISSITDVLQLEFSSEDSSPDPHLANINSDTARRSSMKTVNTAKRRFDPDEDHYDERINMSPPRRLLKRLRVILSPTNELPGDDPDSHTVPEVGLEGGSDEVKVTEDRKVHEYNSHRMQDSIVIEVDESNESEDDVQFISQVKQSNAEIGMALDEQQRQMMNADITQQLHAQAPKISSIFDSNSLLHIEKLRINEEEVELCKKIMKDVKKEMKRIERTIKNIEGQRRISSGNEIKWKEAHSNVWFSRPRNYGKGSRQCRVCAHQAGLIRKWGLDMCRQCFREKSKQIGFTKVS</sequence>
<dbReference type="Pfam" id="PF00253">
    <property type="entry name" value="Ribosomal_S14"/>
    <property type="match status" value="1"/>
</dbReference>
<evidence type="ECO:0000256" key="2">
    <source>
        <dbReference type="ARBA" id="ARBA00009083"/>
    </source>
</evidence>
<dbReference type="NCBIfam" id="NF004424">
    <property type="entry name" value="PRK05766.1"/>
    <property type="match status" value="1"/>
</dbReference>
<evidence type="ECO:0000313" key="8">
    <source>
        <dbReference type="EMBL" id="WRT64004.1"/>
    </source>
</evidence>
<dbReference type="Gene3D" id="2.170.270.10">
    <property type="entry name" value="SET domain"/>
    <property type="match status" value="1"/>
</dbReference>
<accession>A0ABZ1CRL4</accession>
<comment type="similarity">
    <text evidence="2">Belongs to the universal ribosomal protein uS14 family.</text>
</comment>
<dbReference type="GeneID" id="87953062"/>
<dbReference type="PANTHER" id="PTHR12010:SF2">
    <property type="entry name" value="40S RIBOSOMAL PROTEIN S29"/>
    <property type="match status" value="1"/>
</dbReference>
<dbReference type="GO" id="GO:0005840">
    <property type="term" value="C:ribosome"/>
    <property type="evidence" value="ECO:0007669"/>
    <property type="project" value="UniProtKB-KW"/>
</dbReference>
<keyword evidence="3" id="KW-0862">Zinc</keyword>
<dbReference type="InterPro" id="IPR043140">
    <property type="entry name" value="Ribosomal_uS14_sf"/>
</dbReference>
<dbReference type="InterPro" id="IPR039744">
    <property type="entry name" value="RIbosomal_uS14_euk_arc"/>
</dbReference>
<dbReference type="InterPro" id="IPR046341">
    <property type="entry name" value="SET_dom_sf"/>
</dbReference>
<dbReference type="PROSITE" id="PS00527">
    <property type="entry name" value="RIBOSOMAL_S14"/>
    <property type="match status" value="1"/>
</dbReference>
<feature type="coiled-coil region" evidence="6">
    <location>
        <begin position="515"/>
        <end position="542"/>
    </location>
</feature>
<evidence type="ECO:0000256" key="3">
    <source>
        <dbReference type="ARBA" id="ARBA00022833"/>
    </source>
</evidence>
<reference evidence="8 9" key="1">
    <citation type="submission" date="2024-01" db="EMBL/GenBank/DDBJ databases">
        <title>Comparative genomics of Cryptococcus and Kwoniella reveals pathogenesis evolution and contrasting modes of karyotype evolution via chromosome fusion or intercentromeric recombination.</title>
        <authorList>
            <person name="Coelho M.A."/>
            <person name="David-Palma M."/>
            <person name="Shea T."/>
            <person name="Bowers K."/>
            <person name="McGinley-Smith S."/>
            <person name="Mohammad A.W."/>
            <person name="Gnirke A."/>
            <person name="Yurkov A.M."/>
            <person name="Nowrousian M."/>
            <person name="Sun S."/>
            <person name="Cuomo C.A."/>
            <person name="Heitman J."/>
        </authorList>
    </citation>
    <scope>NUCLEOTIDE SEQUENCE [LARGE SCALE GENOMIC DNA]</scope>
    <source>
        <strain evidence="8">CBS 11374</strain>
    </source>
</reference>